<dbReference type="OrthoDB" id="6304275at2"/>
<keyword evidence="2" id="KW-1185">Reference proteome</keyword>
<dbReference type="InterPro" id="IPR023375">
    <property type="entry name" value="ADC_dom_sf"/>
</dbReference>
<dbReference type="eggNOG" id="COG3349">
    <property type="taxonomic scope" value="Bacteria"/>
</dbReference>
<gene>
    <name evidence="1" type="ORF">PPSIR1_17270</name>
</gene>
<dbReference type="GO" id="GO:0016829">
    <property type="term" value="F:lyase activity"/>
    <property type="evidence" value="ECO:0007669"/>
    <property type="project" value="InterPro"/>
</dbReference>
<evidence type="ECO:0008006" key="3">
    <source>
        <dbReference type="Google" id="ProtNLM"/>
    </source>
</evidence>
<organism evidence="1 2">
    <name type="scientific">Plesiocystis pacifica SIR-1</name>
    <dbReference type="NCBI Taxonomy" id="391625"/>
    <lineage>
        <taxon>Bacteria</taxon>
        <taxon>Pseudomonadati</taxon>
        <taxon>Myxococcota</taxon>
        <taxon>Polyangia</taxon>
        <taxon>Nannocystales</taxon>
        <taxon>Nannocystaceae</taxon>
        <taxon>Plesiocystis</taxon>
    </lineage>
</organism>
<dbReference type="Proteomes" id="UP000005801">
    <property type="component" value="Unassembled WGS sequence"/>
</dbReference>
<dbReference type="STRING" id="391625.PPSIR1_17270"/>
<proteinExistence type="predicted"/>
<dbReference type="SUPFAM" id="SSF160104">
    <property type="entry name" value="Acetoacetate decarboxylase-like"/>
    <property type="match status" value="1"/>
</dbReference>
<reference evidence="1 2" key="1">
    <citation type="submission" date="2007-06" db="EMBL/GenBank/DDBJ databases">
        <authorList>
            <person name="Shimkets L."/>
            <person name="Ferriera S."/>
            <person name="Johnson J."/>
            <person name="Kravitz S."/>
            <person name="Beeson K."/>
            <person name="Sutton G."/>
            <person name="Rogers Y.-H."/>
            <person name="Friedman R."/>
            <person name="Frazier M."/>
            <person name="Venter J.C."/>
        </authorList>
    </citation>
    <scope>NUCLEOTIDE SEQUENCE [LARGE SCALE GENOMIC DNA]</scope>
    <source>
        <strain evidence="1 2">SIR-1</strain>
    </source>
</reference>
<evidence type="ECO:0000313" key="1">
    <source>
        <dbReference type="EMBL" id="EDM77232.1"/>
    </source>
</evidence>
<dbReference type="Gene3D" id="2.40.400.10">
    <property type="entry name" value="Acetoacetate decarboxylase-like"/>
    <property type="match status" value="1"/>
</dbReference>
<sequence length="301" mass="33388">MTTRRAKLPPYIERGGEQVPPHPFRLDDVTLTSFAFRVDRGRVAALCERQLNAATSNQFRYRPALPIAVAYFASTPATEPADRRGSTPESELALWLPLLADNPRRVVWFAPYLFVDSCYPLLAGRDVYGFPKALARFELPSMSEQPARFSATVTTWSPAGSRAPARELELLSVEAQGPARRRWSVRGLRPRGLGRAAASTLAELGSRARAVSFKQIRDAQFPDRACYQAIVESGFEVPKVHDGGHLQGDYLMRVSPSTAYPIIEDLGLPEDGLVDVLAASWLRFDVRSLEGEVYGEQRPSN</sequence>
<dbReference type="Pfam" id="PF06314">
    <property type="entry name" value="ADC"/>
    <property type="match status" value="1"/>
</dbReference>
<dbReference type="EMBL" id="ABCS01000049">
    <property type="protein sequence ID" value="EDM77232.1"/>
    <property type="molecule type" value="Genomic_DNA"/>
</dbReference>
<comment type="caution">
    <text evidence="1">The sequence shown here is derived from an EMBL/GenBank/DDBJ whole genome shotgun (WGS) entry which is preliminary data.</text>
</comment>
<protein>
    <recommendedName>
        <fullName evidence="3">Acetoacetate decarboxylase</fullName>
    </recommendedName>
</protein>
<evidence type="ECO:0000313" key="2">
    <source>
        <dbReference type="Proteomes" id="UP000005801"/>
    </source>
</evidence>
<accession>A6GA19</accession>
<dbReference type="AlphaFoldDB" id="A6GA19"/>
<name>A6GA19_9BACT</name>
<dbReference type="InterPro" id="IPR010451">
    <property type="entry name" value="Acetoacetate_decarboxylase"/>
</dbReference>
<dbReference type="RefSeq" id="WP_006973561.1">
    <property type="nucleotide sequence ID" value="NZ_ABCS01000049.1"/>
</dbReference>